<name>A0A1H3TQK9_9ACTN</name>
<dbReference type="RefSeq" id="WP_090800042.1">
    <property type="nucleotide sequence ID" value="NZ_BOND01000001.1"/>
</dbReference>
<sequence length="113" mass="12270">MSTLTIECAEPDSASLYEWLRNEDALRGAVVRQAEPARPETLGALSTILVDVLAPGAVAALAGSLSVWFTQRRSDVKITIRSRRGTISLDAKRVPDAERLLRSVVEAVEPDEP</sequence>
<proteinExistence type="predicted"/>
<dbReference type="InterPro" id="IPR045428">
    <property type="entry name" value="EACC1"/>
</dbReference>
<accession>A0A1H3TQK9</accession>
<dbReference type="Proteomes" id="UP000199632">
    <property type="component" value="Unassembled WGS sequence"/>
</dbReference>
<dbReference type="AlphaFoldDB" id="A0A1H3TQK9"/>
<keyword evidence="1" id="KW-0812">Transmembrane</keyword>
<dbReference type="Pfam" id="PF19953">
    <property type="entry name" value="EACC1"/>
    <property type="match status" value="1"/>
</dbReference>
<dbReference type="EMBL" id="FNQB01000003">
    <property type="protein sequence ID" value="SDZ51935.1"/>
    <property type="molecule type" value="Genomic_DNA"/>
</dbReference>
<keyword evidence="3" id="KW-1185">Reference proteome</keyword>
<dbReference type="STRING" id="137265.SAMN05421684_6129"/>
<dbReference type="OrthoDB" id="3400184at2"/>
<protein>
    <submittedName>
        <fullName evidence="2">Uncharacterized protein</fullName>
    </submittedName>
</protein>
<reference evidence="3" key="1">
    <citation type="submission" date="2016-10" db="EMBL/GenBank/DDBJ databases">
        <authorList>
            <person name="Varghese N."/>
            <person name="Submissions S."/>
        </authorList>
    </citation>
    <scope>NUCLEOTIDE SEQUENCE [LARGE SCALE GENOMIC DNA]</scope>
    <source>
        <strain evidence="3">DSM 44718</strain>
    </source>
</reference>
<feature type="transmembrane region" description="Helical" evidence="1">
    <location>
        <begin position="48"/>
        <end position="69"/>
    </location>
</feature>
<evidence type="ECO:0000313" key="2">
    <source>
        <dbReference type="EMBL" id="SDZ51935.1"/>
    </source>
</evidence>
<evidence type="ECO:0000256" key="1">
    <source>
        <dbReference type="SAM" id="Phobius"/>
    </source>
</evidence>
<keyword evidence="1" id="KW-0472">Membrane</keyword>
<keyword evidence="1" id="KW-1133">Transmembrane helix</keyword>
<evidence type="ECO:0000313" key="3">
    <source>
        <dbReference type="Proteomes" id="UP000199632"/>
    </source>
</evidence>
<gene>
    <name evidence="2" type="ORF">SAMN05421684_6129</name>
</gene>
<organism evidence="2 3">
    <name type="scientific">Asanoa ishikariensis</name>
    <dbReference type="NCBI Taxonomy" id="137265"/>
    <lineage>
        <taxon>Bacteria</taxon>
        <taxon>Bacillati</taxon>
        <taxon>Actinomycetota</taxon>
        <taxon>Actinomycetes</taxon>
        <taxon>Micromonosporales</taxon>
        <taxon>Micromonosporaceae</taxon>
        <taxon>Asanoa</taxon>
    </lineage>
</organism>